<evidence type="ECO:0000256" key="1">
    <source>
        <dbReference type="SAM" id="MobiDB-lite"/>
    </source>
</evidence>
<sequence length="67" mass="7240">MGKYKRARWEKTSGQDGKIQAGKMGKDKRARWENTSGQDGKIQAGKMPALLKSPDITGVGASGSLEF</sequence>
<dbReference type="EMBL" id="JAQOSP010000013">
    <property type="protein sequence ID" value="MDJ1168301.1"/>
    <property type="molecule type" value="Genomic_DNA"/>
</dbReference>
<comment type="caution">
    <text evidence="2">The sequence shown here is derived from an EMBL/GenBank/DDBJ whole genome shotgun (WGS) entry which is preliminary data.</text>
</comment>
<gene>
    <name evidence="2" type="ORF">PMG71_02550</name>
</gene>
<proteinExistence type="predicted"/>
<feature type="region of interest" description="Disordered" evidence="1">
    <location>
        <begin position="1"/>
        <end position="48"/>
    </location>
</feature>
<keyword evidence="3" id="KW-1185">Reference proteome</keyword>
<protein>
    <submittedName>
        <fullName evidence="2">Uncharacterized protein</fullName>
    </submittedName>
</protein>
<name>A0ABT7AN21_9CYAN</name>
<accession>A0ABT7AN21</accession>
<dbReference type="Proteomes" id="UP001235303">
    <property type="component" value="Unassembled WGS sequence"/>
</dbReference>
<reference evidence="2 3" key="1">
    <citation type="submission" date="2023-01" db="EMBL/GenBank/DDBJ databases">
        <title>Novel diversity within Roseofilum (Cyanobacteria; Desertifilaceae) from marine benthic mats with descriptions of four novel species.</title>
        <authorList>
            <person name="Wang Y."/>
            <person name="Berthold D.E."/>
            <person name="Hu J."/>
            <person name="Lefler F.W."/>
            <person name="Laughinghouse H.D. IV."/>
        </authorList>
    </citation>
    <scope>NUCLEOTIDE SEQUENCE [LARGE SCALE GENOMIC DNA]</scope>
    <source>
        <strain evidence="2 3">BLCC-M154</strain>
    </source>
</reference>
<organism evidence="2 3">
    <name type="scientific">Roseofilum acuticapitatum BLCC-M154</name>
    <dbReference type="NCBI Taxonomy" id="3022444"/>
    <lineage>
        <taxon>Bacteria</taxon>
        <taxon>Bacillati</taxon>
        <taxon>Cyanobacteriota</taxon>
        <taxon>Cyanophyceae</taxon>
        <taxon>Desertifilales</taxon>
        <taxon>Desertifilaceae</taxon>
        <taxon>Roseofilum</taxon>
        <taxon>Roseofilum acuticapitatum</taxon>
    </lineage>
</organism>
<evidence type="ECO:0000313" key="2">
    <source>
        <dbReference type="EMBL" id="MDJ1168301.1"/>
    </source>
</evidence>
<dbReference type="RefSeq" id="WP_283752065.1">
    <property type="nucleotide sequence ID" value="NZ_JAQOSP010000013.1"/>
</dbReference>
<evidence type="ECO:0000313" key="3">
    <source>
        <dbReference type="Proteomes" id="UP001235303"/>
    </source>
</evidence>